<dbReference type="Proteomes" id="UP000381093">
    <property type="component" value="Unassembled WGS sequence"/>
</dbReference>
<gene>
    <name evidence="1" type="ORF">PS710_02820</name>
</gene>
<name>A0A5E7CLI8_PSEFL</name>
<accession>A0A5E7CLI8</accession>
<dbReference type="EMBL" id="CABVHW010000008">
    <property type="protein sequence ID" value="VVO03018.1"/>
    <property type="molecule type" value="Genomic_DNA"/>
</dbReference>
<dbReference type="InterPro" id="IPR021733">
    <property type="entry name" value="DUF3304"/>
</dbReference>
<organism evidence="1 2">
    <name type="scientific">Pseudomonas fluorescens</name>
    <dbReference type="NCBI Taxonomy" id="294"/>
    <lineage>
        <taxon>Bacteria</taxon>
        <taxon>Pseudomonadati</taxon>
        <taxon>Pseudomonadota</taxon>
        <taxon>Gammaproteobacteria</taxon>
        <taxon>Pseudomonadales</taxon>
        <taxon>Pseudomonadaceae</taxon>
        <taxon>Pseudomonas</taxon>
    </lineage>
</organism>
<dbReference type="Pfam" id="PF11745">
    <property type="entry name" value="DUF3304"/>
    <property type="match status" value="1"/>
</dbReference>
<evidence type="ECO:0000313" key="2">
    <source>
        <dbReference type="Proteomes" id="UP000381093"/>
    </source>
</evidence>
<proteinExistence type="predicted"/>
<protein>
    <recommendedName>
        <fullName evidence="3">DUF3304 domain-containing protein</fullName>
    </recommendedName>
</protein>
<dbReference type="AlphaFoldDB" id="A0A5E7CLI8"/>
<evidence type="ECO:0000313" key="1">
    <source>
        <dbReference type="EMBL" id="VVO03018.1"/>
    </source>
</evidence>
<evidence type="ECO:0008006" key="3">
    <source>
        <dbReference type="Google" id="ProtNLM"/>
    </source>
</evidence>
<sequence>MPKVKKNSKTLAKAWVAPAFPVGGRMPTDVRVVISKGQKQWWLLGLLGLSMFGCSSSDNEMAGGNLQAVNHTLSAINWMSVNGYRADGGGGRSCCIIMPVKWRPGLKANIEWEVDPDPYAYSRWPPLGTEGYREAQAKHRANYQHYKAIVEIPEWPSTDSCDLKVHFLTCNRVKVTTACAVYGQPNYPIKDPLESKEPAECPK</sequence>
<reference evidence="1 2" key="1">
    <citation type="submission" date="2019-09" db="EMBL/GenBank/DDBJ databases">
        <authorList>
            <person name="Chandra G."/>
            <person name="Truman W A."/>
        </authorList>
    </citation>
    <scope>NUCLEOTIDE SEQUENCE [LARGE SCALE GENOMIC DNA]</scope>
    <source>
        <strain evidence="1">PS710</strain>
    </source>
</reference>